<name>D6PJQ3_9ZZZZ</name>
<evidence type="ECO:0000313" key="2">
    <source>
        <dbReference type="EMBL" id="ADD95954.1"/>
    </source>
</evidence>
<proteinExistence type="predicted"/>
<accession>D6PJQ3</accession>
<protein>
    <submittedName>
        <fullName evidence="2">Uncharacterized protein</fullName>
    </submittedName>
</protein>
<feature type="transmembrane region" description="Helical" evidence="1">
    <location>
        <begin position="120"/>
        <end position="138"/>
    </location>
</feature>
<feature type="transmembrane region" description="Helical" evidence="1">
    <location>
        <begin position="15"/>
        <end position="34"/>
    </location>
</feature>
<keyword evidence="1" id="KW-0472">Membrane</keyword>
<reference evidence="2" key="1">
    <citation type="journal article" date="2010" name="ISME J.">
        <title>Metagenome of the Mediterranean deep chlorophyll maximum studied by direct and fosmid library 454 pyrosequencing.</title>
        <authorList>
            <person name="Ghai R."/>
            <person name="Martin-Cuadrado A.B."/>
            <person name="Molto A.G."/>
            <person name="Heredia I.G."/>
            <person name="Cabrera R."/>
            <person name="Martin J."/>
            <person name="Verdu M."/>
            <person name="Deschamps P."/>
            <person name="Moreira D."/>
            <person name="Lopez-Garcia P."/>
            <person name="Mira A."/>
            <person name="Rodriguez-Valera F."/>
        </authorList>
    </citation>
    <scope>NUCLEOTIDE SEQUENCE</scope>
</reference>
<sequence length="155" mass="17178">MGAGGEAPPVRGEDVMILIGSSIILLMFIIQTWVVPTVINEDSDSQFEVKYDLAKDDLFSLEVIEGEVTPTVTSPSGEVDTFSNVDSKWEYTAKESGVHTFKFYSIDESVIEYSVSRGLVYDYALYPIGVVILLFGIVKKISLREDEPIEAVLED</sequence>
<organism evidence="2">
    <name type="scientific">uncultured organism MedDCM-OCT-S04-C1</name>
    <dbReference type="NCBI Taxonomy" id="743604"/>
    <lineage>
        <taxon>unclassified sequences</taxon>
        <taxon>environmental samples</taxon>
    </lineage>
</organism>
<keyword evidence="1" id="KW-1133">Transmembrane helix</keyword>
<evidence type="ECO:0000256" key="1">
    <source>
        <dbReference type="SAM" id="Phobius"/>
    </source>
</evidence>
<dbReference type="EMBL" id="GU943111">
    <property type="protein sequence ID" value="ADD95954.1"/>
    <property type="molecule type" value="Genomic_DNA"/>
</dbReference>
<keyword evidence="1" id="KW-0812">Transmembrane</keyword>
<dbReference type="AlphaFoldDB" id="D6PJQ3"/>